<dbReference type="InterPro" id="IPR013785">
    <property type="entry name" value="Aldolase_TIM"/>
</dbReference>
<protein>
    <recommendedName>
        <fullName evidence="2">Dihydrodipicolinate synthase</fullName>
    </recommendedName>
</protein>
<sequence>MKNTGFIDEQSHGVFIISTTPFSKDGSIDLDSVDSLVEFYIDKRVTGMTILGM</sequence>
<organism evidence="1">
    <name type="scientific">marine metagenome</name>
    <dbReference type="NCBI Taxonomy" id="408172"/>
    <lineage>
        <taxon>unclassified sequences</taxon>
        <taxon>metagenomes</taxon>
        <taxon>ecological metagenomes</taxon>
    </lineage>
</organism>
<dbReference type="Gene3D" id="3.20.20.70">
    <property type="entry name" value="Aldolase class I"/>
    <property type="match status" value="1"/>
</dbReference>
<dbReference type="EMBL" id="UINC01225192">
    <property type="protein sequence ID" value="SVE55150.1"/>
    <property type="molecule type" value="Genomic_DNA"/>
</dbReference>
<evidence type="ECO:0000313" key="1">
    <source>
        <dbReference type="EMBL" id="SVE55150.1"/>
    </source>
</evidence>
<reference evidence="1" key="1">
    <citation type="submission" date="2018-05" db="EMBL/GenBank/DDBJ databases">
        <authorList>
            <person name="Lanie J.A."/>
            <person name="Ng W.-L."/>
            <person name="Kazmierczak K.M."/>
            <person name="Andrzejewski T.M."/>
            <person name="Davidsen T.M."/>
            <person name="Wayne K.J."/>
            <person name="Tettelin H."/>
            <person name="Glass J.I."/>
            <person name="Rusch D."/>
            <person name="Podicherti R."/>
            <person name="Tsui H.-C.T."/>
            <person name="Winkler M.E."/>
        </authorList>
    </citation>
    <scope>NUCLEOTIDE SEQUENCE</scope>
</reference>
<evidence type="ECO:0008006" key="2">
    <source>
        <dbReference type="Google" id="ProtNLM"/>
    </source>
</evidence>
<gene>
    <name evidence="1" type="ORF">METZ01_LOCUS508004</name>
</gene>
<dbReference type="AlphaFoldDB" id="A0A383EFN3"/>
<feature type="non-terminal residue" evidence="1">
    <location>
        <position position="53"/>
    </location>
</feature>
<feature type="non-terminal residue" evidence="1">
    <location>
        <position position="1"/>
    </location>
</feature>
<proteinExistence type="predicted"/>
<name>A0A383EFN3_9ZZZZ</name>
<dbReference type="SUPFAM" id="SSF51569">
    <property type="entry name" value="Aldolase"/>
    <property type="match status" value="1"/>
</dbReference>
<accession>A0A383EFN3</accession>